<dbReference type="PANTHER" id="PTHR46470">
    <property type="entry name" value="N-ACYLNEURAMINATE-9-PHOSPHATASE"/>
    <property type="match status" value="1"/>
</dbReference>
<protein>
    <recommendedName>
        <fullName evidence="4">Glyceraldehyde 3-phosphate phosphatase</fullName>
    </recommendedName>
</protein>
<dbReference type="NCBIfam" id="TIGR01549">
    <property type="entry name" value="HAD-SF-IA-v1"/>
    <property type="match status" value="1"/>
</dbReference>
<keyword evidence="5" id="KW-0479">Metal-binding</keyword>
<dbReference type="InterPro" id="IPR006439">
    <property type="entry name" value="HAD-SF_hydro_IA"/>
</dbReference>
<evidence type="ECO:0000256" key="6">
    <source>
        <dbReference type="ARBA" id="ARBA00022801"/>
    </source>
</evidence>
<evidence type="ECO:0000256" key="2">
    <source>
        <dbReference type="ARBA" id="ARBA00003513"/>
    </source>
</evidence>
<dbReference type="AlphaFoldDB" id="A0A315XNX8"/>
<reference evidence="8 9" key="1">
    <citation type="submission" date="2017-03" db="EMBL/GenBank/DDBJ databases">
        <title>Genome sequence of Methanobrevibacter thaueri.</title>
        <authorList>
            <person name="Poehlein A."/>
            <person name="Seedorf H."/>
            <person name="Daniel R."/>
        </authorList>
    </citation>
    <scope>NUCLEOTIDE SEQUENCE [LARGE SCALE GENOMIC DNA]</scope>
    <source>
        <strain evidence="8 9">DSM 11995</strain>
    </source>
</reference>
<evidence type="ECO:0000256" key="4">
    <source>
        <dbReference type="ARBA" id="ARBA00019531"/>
    </source>
</evidence>
<dbReference type="Proteomes" id="UP000251717">
    <property type="component" value="Unassembled WGS sequence"/>
</dbReference>
<keyword evidence="9" id="KW-1185">Reference proteome</keyword>
<dbReference type="Pfam" id="PF13419">
    <property type="entry name" value="HAD_2"/>
    <property type="match status" value="1"/>
</dbReference>
<dbReference type="NCBIfam" id="TIGR02253">
    <property type="entry name" value="CTE7"/>
    <property type="match status" value="1"/>
</dbReference>
<dbReference type="InterPro" id="IPR051400">
    <property type="entry name" value="HAD-like_hydrolase"/>
</dbReference>
<gene>
    <name evidence="8" type="primary">yjjG</name>
    <name evidence="8" type="ORF">MBBTH_02610</name>
</gene>
<dbReference type="InterPro" id="IPR011950">
    <property type="entry name" value="HAD-SF_hydro_IA_CTE7"/>
</dbReference>
<dbReference type="GO" id="GO:0046872">
    <property type="term" value="F:metal ion binding"/>
    <property type="evidence" value="ECO:0007669"/>
    <property type="project" value="UniProtKB-KW"/>
</dbReference>
<accession>A0A315XNX8</accession>
<evidence type="ECO:0000256" key="7">
    <source>
        <dbReference type="ARBA" id="ARBA00022842"/>
    </source>
</evidence>
<comment type="similarity">
    <text evidence="3">Belongs to the HAD-like hydrolase superfamily.</text>
</comment>
<keyword evidence="7" id="KW-0460">Magnesium</keyword>
<evidence type="ECO:0000256" key="3">
    <source>
        <dbReference type="ARBA" id="ARBA00007958"/>
    </source>
</evidence>
<dbReference type="Gene3D" id="1.10.150.520">
    <property type="match status" value="1"/>
</dbReference>
<dbReference type="SFLD" id="SFLDS00003">
    <property type="entry name" value="Haloacid_Dehalogenase"/>
    <property type="match status" value="1"/>
</dbReference>
<evidence type="ECO:0000313" key="8">
    <source>
        <dbReference type="EMBL" id="PWB88117.1"/>
    </source>
</evidence>
<evidence type="ECO:0000256" key="5">
    <source>
        <dbReference type="ARBA" id="ARBA00022723"/>
    </source>
</evidence>
<dbReference type="RefSeq" id="WP_116591249.1">
    <property type="nucleotide sequence ID" value="NZ_JBGUNC010000045.1"/>
</dbReference>
<name>A0A315XNX8_9EURY</name>
<comment type="caution">
    <text evidence="8">The sequence shown here is derived from an EMBL/GenBank/DDBJ whole genome shotgun (WGS) entry which is preliminary data.</text>
</comment>
<dbReference type="GO" id="GO:0044281">
    <property type="term" value="P:small molecule metabolic process"/>
    <property type="evidence" value="ECO:0007669"/>
    <property type="project" value="UniProtKB-ARBA"/>
</dbReference>
<dbReference type="SFLD" id="SFLDG01129">
    <property type="entry name" value="C1.5:_HAD__Beta-PGM__Phosphata"/>
    <property type="match status" value="1"/>
</dbReference>
<dbReference type="SUPFAM" id="SSF56784">
    <property type="entry name" value="HAD-like"/>
    <property type="match status" value="1"/>
</dbReference>
<dbReference type="InterPro" id="IPR023214">
    <property type="entry name" value="HAD_sf"/>
</dbReference>
<dbReference type="OrthoDB" id="27736at2157"/>
<dbReference type="InterPro" id="IPR041492">
    <property type="entry name" value="HAD_2"/>
</dbReference>
<dbReference type="EMBL" id="MZGS01000014">
    <property type="protein sequence ID" value="PWB88117.1"/>
    <property type="molecule type" value="Genomic_DNA"/>
</dbReference>
<organism evidence="8 9">
    <name type="scientific">Methanobrevibacter thaueri</name>
    <dbReference type="NCBI Taxonomy" id="190975"/>
    <lineage>
        <taxon>Archaea</taxon>
        <taxon>Methanobacteriati</taxon>
        <taxon>Methanobacteriota</taxon>
        <taxon>Methanomada group</taxon>
        <taxon>Methanobacteria</taxon>
        <taxon>Methanobacteriales</taxon>
        <taxon>Methanobacteriaceae</taxon>
        <taxon>Methanobrevibacter</taxon>
    </lineage>
</organism>
<comment type="function">
    <text evidence="2">Catalyzes the dephosphorylation of D,L-glyceraldehyde 3-phosphate in vitro.</text>
</comment>
<dbReference type="PANTHER" id="PTHR46470:SF2">
    <property type="entry name" value="GLYCERALDEHYDE 3-PHOSPHATE PHOSPHATASE"/>
    <property type="match status" value="1"/>
</dbReference>
<evidence type="ECO:0000256" key="1">
    <source>
        <dbReference type="ARBA" id="ARBA00001946"/>
    </source>
</evidence>
<dbReference type="InterPro" id="IPR036412">
    <property type="entry name" value="HAD-like_sf"/>
</dbReference>
<dbReference type="PRINTS" id="PR00413">
    <property type="entry name" value="HADHALOGNASE"/>
</dbReference>
<comment type="cofactor">
    <cofactor evidence="1">
        <name>Mg(2+)</name>
        <dbReference type="ChEBI" id="CHEBI:18420"/>
    </cofactor>
</comment>
<dbReference type="GO" id="GO:0016791">
    <property type="term" value="F:phosphatase activity"/>
    <property type="evidence" value="ECO:0007669"/>
    <property type="project" value="TreeGrafter"/>
</dbReference>
<evidence type="ECO:0000313" key="9">
    <source>
        <dbReference type="Proteomes" id="UP000251717"/>
    </source>
</evidence>
<proteinExistence type="inferred from homology"/>
<sequence length="231" mass="25942">MIKNDDDKVVFFDIDGTLLDTSDFAETARKAAIGLMVDNGLPLDKDEAYGVLKTIIREKGSNYGKHFNVLTQVVLGHEDPMLVALGMITYHNVKMALLRPFPETIDTLIYLKSQGYRLAVISNGLTIKQWEKLVRLNVHSFFDEVITSEEVGKEKPNKLIFDVALRKMKGNPERSVMIGNKFKPDALGAVNAGMRAILVNSDVTEEDREYIKREKLDITIVEDIGDVNTIL</sequence>
<keyword evidence="6 8" id="KW-0378">Hydrolase</keyword>
<dbReference type="Gene3D" id="3.40.50.1000">
    <property type="entry name" value="HAD superfamily/HAD-like"/>
    <property type="match status" value="1"/>
</dbReference>